<dbReference type="AlphaFoldDB" id="A0A2S0VXW9"/>
<dbReference type="InterPro" id="IPR046357">
    <property type="entry name" value="PPIase_dom_sf"/>
</dbReference>
<evidence type="ECO:0000313" key="8">
    <source>
        <dbReference type="EMBL" id="AWB69043.1"/>
    </source>
</evidence>
<dbReference type="KEGG" id="cate:C2869_15455"/>
<dbReference type="Gene3D" id="3.10.50.40">
    <property type="match status" value="1"/>
</dbReference>
<evidence type="ECO:0000259" key="7">
    <source>
        <dbReference type="PROSITE" id="PS50059"/>
    </source>
</evidence>
<dbReference type="GO" id="GO:0006457">
    <property type="term" value="P:protein folding"/>
    <property type="evidence" value="ECO:0007669"/>
    <property type="project" value="InterPro"/>
</dbReference>
<dbReference type="PANTHER" id="PTHR43811:SF57">
    <property type="entry name" value="FKBP-TYPE PEPTIDYL-PROLYL CIS-TRANS ISOMERASE FKPA-RELATED"/>
    <property type="match status" value="1"/>
</dbReference>
<dbReference type="OrthoDB" id="9814548at2"/>
<dbReference type="GO" id="GO:0003755">
    <property type="term" value="F:peptidyl-prolyl cis-trans isomerase activity"/>
    <property type="evidence" value="ECO:0007669"/>
    <property type="project" value="UniProtKB-UniRule"/>
</dbReference>
<dbReference type="Pfam" id="PF01346">
    <property type="entry name" value="FKBP_N"/>
    <property type="match status" value="1"/>
</dbReference>
<evidence type="ECO:0000256" key="1">
    <source>
        <dbReference type="ARBA" id="ARBA00000971"/>
    </source>
</evidence>
<evidence type="ECO:0000256" key="5">
    <source>
        <dbReference type="PROSITE-ProRule" id="PRU00277"/>
    </source>
</evidence>
<sequence length="159" mass="17766">MCSFNIALAEQFQFEIQQPNANLYSNGANHPSENYRKGQAFLMANAKKQGVVTTRSGLQYKILRKGKGQYPKSYNQVKVFYQGKTLDNKVFDSNINQKPITFGLNQVIKGWTEGLTKVSEGGRIELYIPSDLAYGAKGAPPAIGQHETLIFVIDLIKVY</sequence>
<feature type="domain" description="PPIase FKBP-type" evidence="7">
    <location>
        <begin position="74"/>
        <end position="159"/>
    </location>
</feature>
<dbReference type="InterPro" id="IPR001179">
    <property type="entry name" value="PPIase_FKBP_dom"/>
</dbReference>
<dbReference type="Pfam" id="PF00254">
    <property type="entry name" value="FKBP_C"/>
    <property type="match status" value="1"/>
</dbReference>
<dbReference type="EC" id="5.2.1.8" evidence="6"/>
<accession>A0A2S0VXW9</accession>
<evidence type="ECO:0000256" key="4">
    <source>
        <dbReference type="ARBA" id="ARBA00023235"/>
    </source>
</evidence>
<name>A0A2S0VXW9_9ALTE</name>
<gene>
    <name evidence="8" type="ORF">C2869_15455</name>
</gene>
<evidence type="ECO:0000256" key="3">
    <source>
        <dbReference type="ARBA" id="ARBA00023110"/>
    </source>
</evidence>
<reference evidence="8 9" key="1">
    <citation type="submission" date="2018-01" db="EMBL/GenBank/DDBJ databases">
        <title>Genome sequence of a Cantenovulum-like bacteria.</title>
        <authorList>
            <person name="Tan W.R."/>
            <person name="Lau N.-S."/>
            <person name="Go F."/>
            <person name="Amirul A.-A.A."/>
        </authorList>
    </citation>
    <scope>NUCLEOTIDE SEQUENCE [LARGE SCALE GENOMIC DNA]</scope>
    <source>
        <strain evidence="8 9">CCB-QB4</strain>
    </source>
</reference>
<protein>
    <recommendedName>
        <fullName evidence="6">Peptidyl-prolyl cis-trans isomerase</fullName>
        <ecNumber evidence="6">5.2.1.8</ecNumber>
    </recommendedName>
</protein>
<dbReference type="InterPro" id="IPR000774">
    <property type="entry name" value="PPIase_FKBP_N"/>
</dbReference>
<evidence type="ECO:0000256" key="6">
    <source>
        <dbReference type="RuleBase" id="RU003915"/>
    </source>
</evidence>
<dbReference type="EMBL" id="CP026604">
    <property type="protein sequence ID" value="AWB69043.1"/>
    <property type="molecule type" value="Genomic_DNA"/>
</dbReference>
<dbReference type="PANTHER" id="PTHR43811">
    <property type="entry name" value="FKBP-TYPE PEPTIDYL-PROLYL CIS-TRANS ISOMERASE FKPA"/>
    <property type="match status" value="1"/>
</dbReference>
<comment type="catalytic activity">
    <reaction evidence="1 5 6">
        <text>[protein]-peptidylproline (omega=180) = [protein]-peptidylproline (omega=0)</text>
        <dbReference type="Rhea" id="RHEA:16237"/>
        <dbReference type="Rhea" id="RHEA-COMP:10747"/>
        <dbReference type="Rhea" id="RHEA-COMP:10748"/>
        <dbReference type="ChEBI" id="CHEBI:83833"/>
        <dbReference type="ChEBI" id="CHEBI:83834"/>
        <dbReference type="EC" id="5.2.1.8"/>
    </reaction>
</comment>
<evidence type="ECO:0000256" key="2">
    <source>
        <dbReference type="ARBA" id="ARBA00006577"/>
    </source>
</evidence>
<organism evidence="8 9">
    <name type="scientific">Saccharobesus litoralis</name>
    <dbReference type="NCBI Taxonomy" id="2172099"/>
    <lineage>
        <taxon>Bacteria</taxon>
        <taxon>Pseudomonadati</taxon>
        <taxon>Pseudomonadota</taxon>
        <taxon>Gammaproteobacteria</taxon>
        <taxon>Alteromonadales</taxon>
        <taxon>Alteromonadaceae</taxon>
        <taxon>Saccharobesus</taxon>
    </lineage>
</organism>
<comment type="similarity">
    <text evidence="2 6">Belongs to the FKBP-type PPIase family.</text>
</comment>
<evidence type="ECO:0000313" key="9">
    <source>
        <dbReference type="Proteomes" id="UP000244441"/>
    </source>
</evidence>
<keyword evidence="3 5" id="KW-0697">Rotamase</keyword>
<keyword evidence="9" id="KW-1185">Reference proteome</keyword>
<proteinExistence type="inferred from homology"/>
<dbReference type="SUPFAM" id="SSF54534">
    <property type="entry name" value="FKBP-like"/>
    <property type="match status" value="1"/>
</dbReference>
<keyword evidence="4 5" id="KW-0413">Isomerase</keyword>
<dbReference type="PROSITE" id="PS50059">
    <property type="entry name" value="FKBP_PPIASE"/>
    <property type="match status" value="1"/>
</dbReference>
<dbReference type="Proteomes" id="UP000244441">
    <property type="component" value="Chromosome"/>
</dbReference>